<sequence length="121" mass="13230">NGIDICTESFGNPKNPAILLIMGATCSMVYWDEEFCELLASTGKFVIRFDNRDVGRSVAYEPRTSNYTVTDMAEDAIGVLDAYHIDKAHLFGMSLGGMIAQIAAVKHPERILTLTLLATSV</sequence>
<dbReference type="EMBL" id="SZOH01004343">
    <property type="protein sequence ID" value="TKI86424.1"/>
    <property type="molecule type" value="Genomic_DNA"/>
</dbReference>
<evidence type="ECO:0000313" key="2">
    <source>
        <dbReference type="EMBL" id="TKI86424.1"/>
    </source>
</evidence>
<organism evidence="2 3">
    <name type="scientific">Bacillus cereus</name>
    <dbReference type="NCBI Taxonomy" id="1396"/>
    <lineage>
        <taxon>Bacteria</taxon>
        <taxon>Bacillati</taxon>
        <taxon>Bacillota</taxon>
        <taxon>Bacilli</taxon>
        <taxon>Bacillales</taxon>
        <taxon>Bacillaceae</taxon>
        <taxon>Bacillus</taxon>
        <taxon>Bacillus cereus group</taxon>
    </lineage>
</organism>
<dbReference type="PANTHER" id="PTHR43433:SF5">
    <property type="entry name" value="AB HYDROLASE-1 DOMAIN-CONTAINING PROTEIN"/>
    <property type="match status" value="1"/>
</dbReference>
<dbReference type="AlphaFoldDB" id="A0A9X9A1H3"/>
<dbReference type="GO" id="GO:0046503">
    <property type="term" value="P:glycerolipid catabolic process"/>
    <property type="evidence" value="ECO:0007669"/>
    <property type="project" value="TreeGrafter"/>
</dbReference>
<evidence type="ECO:0000313" key="3">
    <source>
        <dbReference type="Proteomes" id="UP000308444"/>
    </source>
</evidence>
<gene>
    <name evidence="2" type="ORF">FC695_39385</name>
</gene>
<dbReference type="SUPFAM" id="SSF53474">
    <property type="entry name" value="alpha/beta-Hydrolases"/>
    <property type="match status" value="1"/>
</dbReference>
<feature type="non-terminal residue" evidence="2">
    <location>
        <position position="121"/>
    </location>
</feature>
<keyword evidence="2" id="KW-0378">Hydrolase</keyword>
<dbReference type="InterPro" id="IPR050471">
    <property type="entry name" value="AB_hydrolase"/>
</dbReference>
<protein>
    <submittedName>
        <fullName evidence="2">Alpha/beta hydrolase</fullName>
    </submittedName>
</protein>
<dbReference type="InterPro" id="IPR000073">
    <property type="entry name" value="AB_hydrolase_1"/>
</dbReference>
<dbReference type="Proteomes" id="UP000308444">
    <property type="component" value="Unassembled WGS sequence"/>
</dbReference>
<dbReference type="InterPro" id="IPR029058">
    <property type="entry name" value="AB_hydrolase_fold"/>
</dbReference>
<feature type="domain" description="AB hydrolase-1" evidence="1">
    <location>
        <begin position="16"/>
        <end position="119"/>
    </location>
</feature>
<name>A0A9X9A1H3_BACCE</name>
<reference evidence="2 3" key="1">
    <citation type="journal article" date="2019" name="Environ. Microbiol.">
        <title>An active ?-lactamase is a part of an orchestrated cell wall stress resistance network of Bacillus subtilis and related rhizosphere species.</title>
        <authorList>
            <person name="Bucher T."/>
            <person name="Keren-Paz A."/>
            <person name="Hausser J."/>
            <person name="Olender T."/>
            <person name="Cytryn E."/>
            <person name="Kolodkin-Gal I."/>
        </authorList>
    </citation>
    <scope>NUCLEOTIDE SEQUENCE [LARGE SCALE GENOMIC DNA]</scope>
    <source>
        <strain evidence="2 3">I32</strain>
    </source>
</reference>
<evidence type="ECO:0000259" key="1">
    <source>
        <dbReference type="Pfam" id="PF00561"/>
    </source>
</evidence>
<proteinExistence type="predicted"/>
<dbReference type="Pfam" id="PF00561">
    <property type="entry name" value="Abhydrolase_1"/>
    <property type="match status" value="1"/>
</dbReference>
<accession>A0A9X9A1H3</accession>
<comment type="caution">
    <text evidence="2">The sequence shown here is derived from an EMBL/GenBank/DDBJ whole genome shotgun (WGS) entry which is preliminary data.</text>
</comment>
<dbReference type="GO" id="GO:0004806">
    <property type="term" value="F:triacylglycerol lipase activity"/>
    <property type="evidence" value="ECO:0007669"/>
    <property type="project" value="TreeGrafter"/>
</dbReference>
<dbReference type="PANTHER" id="PTHR43433">
    <property type="entry name" value="HYDROLASE, ALPHA/BETA FOLD FAMILY PROTEIN"/>
    <property type="match status" value="1"/>
</dbReference>
<feature type="non-terminal residue" evidence="2">
    <location>
        <position position="1"/>
    </location>
</feature>
<dbReference type="Gene3D" id="3.40.50.1820">
    <property type="entry name" value="alpha/beta hydrolase"/>
    <property type="match status" value="1"/>
</dbReference>